<proteinExistence type="predicted"/>
<name>A0A0A9FW52_ARUDO</name>
<feature type="chain" id="PRO_5002047545" evidence="1">
    <location>
        <begin position="18"/>
        <end position="59"/>
    </location>
</feature>
<protein>
    <submittedName>
        <fullName evidence="2">Uncharacterized protein</fullName>
    </submittedName>
</protein>
<feature type="signal peptide" evidence="1">
    <location>
        <begin position="1"/>
        <end position="17"/>
    </location>
</feature>
<keyword evidence="1" id="KW-0732">Signal</keyword>
<dbReference type="EMBL" id="GBRH01181394">
    <property type="protein sequence ID" value="JAE16502.1"/>
    <property type="molecule type" value="Transcribed_RNA"/>
</dbReference>
<evidence type="ECO:0000313" key="2">
    <source>
        <dbReference type="EMBL" id="JAE16502.1"/>
    </source>
</evidence>
<reference evidence="2" key="2">
    <citation type="journal article" date="2015" name="Data Brief">
        <title>Shoot transcriptome of the giant reed, Arundo donax.</title>
        <authorList>
            <person name="Barrero R.A."/>
            <person name="Guerrero F.D."/>
            <person name="Moolhuijzen P."/>
            <person name="Goolsby J.A."/>
            <person name="Tidwell J."/>
            <person name="Bellgard S.E."/>
            <person name="Bellgard M.I."/>
        </authorList>
    </citation>
    <scope>NUCLEOTIDE SEQUENCE</scope>
    <source>
        <tissue evidence="2">Shoot tissue taken approximately 20 cm above the soil surface</tissue>
    </source>
</reference>
<dbReference type="AlphaFoldDB" id="A0A0A9FW52"/>
<evidence type="ECO:0000256" key="1">
    <source>
        <dbReference type="SAM" id="SignalP"/>
    </source>
</evidence>
<sequence>MIAQQLLFVFFFKIVQGILCQGNITSIPYFVYQKIQLFIYFFGVWMRSISSNECMNSIS</sequence>
<accession>A0A0A9FW52</accession>
<organism evidence="2">
    <name type="scientific">Arundo donax</name>
    <name type="common">Giant reed</name>
    <name type="synonym">Donax arundinaceus</name>
    <dbReference type="NCBI Taxonomy" id="35708"/>
    <lineage>
        <taxon>Eukaryota</taxon>
        <taxon>Viridiplantae</taxon>
        <taxon>Streptophyta</taxon>
        <taxon>Embryophyta</taxon>
        <taxon>Tracheophyta</taxon>
        <taxon>Spermatophyta</taxon>
        <taxon>Magnoliopsida</taxon>
        <taxon>Liliopsida</taxon>
        <taxon>Poales</taxon>
        <taxon>Poaceae</taxon>
        <taxon>PACMAD clade</taxon>
        <taxon>Arundinoideae</taxon>
        <taxon>Arundineae</taxon>
        <taxon>Arundo</taxon>
    </lineage>
</organism>
<reference evidence="2" key="1">
    <citation type="submission" date="2014-09" db="EMBL/GenBank/DDBJ databases">
        <authorList>
            <person name="Magalhaes I.L.F."/>
            <person name="Oliveira U."/>
            <person name="Santos F.R."/>
            <person name="Vidigal T.H.D.A."/>
            <person name="Brescovit A.D."/>
            <person name="Santos A.J."/>
        </authorList>
    </citation>
    <scope>NUCLEOTIDE SEQUENCE</scope>
    <source>
        <tissue evidence="2">Shoot tissue taken approximately 20 cm above the soil surface</tissue>
    </source>
</reference>